<evidence type="ECO:0000313" key="2">
    <source>
        <dbReference type="EMBL" id="KKQ92537.1"/>
    </source>
</evidence>
<dbReference type="AlphaFoldDB" id="A0A0G0LN92"/>
<dbReference type="STRING" id="1618572.UT17_C0002G0200"/>
<feature type="region of interest" description="Disordered" evidence="1">
    <location>
        <begin position="27"/>
        <end position="49"/>
    </location>
</feature>
<protein>
    <submittedName>
        <fullName evidence="2">Uncharacterized protein</fullName>
    </submittedName>
</protein>
<evidence type="ECO:0000313" key="3">
    <source>
        <dbReference type="Proteomes" id="UP000034774"/>
    </source>
</evidence>
<dbReference type="EMBL" id="LBVU01000002">
    <property type="protein sequence ID" value="KKQ92537.1"/>
    <property type="molecule type" value="Genomic_DNA"/>
</dbReference>
<accession>A0A0G0LN92</accession>
<name>A0A0G0LN92_9BACT</name>
<dbReference type="Proteomes" id="UP000034774">
    <property type="component" value="Unassembled WGS sequence"/>
</dbReference>
<comment type="caution">
    <text evidence="2">The sequence shown here is derived from an EMBL/GenBank/DDBJ whole genome shotgun (WGS) entry which is preliminary data.</text>
</comment>
<reference evidence="2 3" key="1">
    <citation type="journal article" date="2015" name="Nature">
        <title>rRNA introns, odd ribosomes, and small enigmatic genomes across a large radiation of phyla.</title>
        <authorList>
            <person name="Brown C.T."/>
            <person name="Hug L.A."/>
            <person name="Thomas B.C."/>
            <person name="Sharon I."/>
            <person name="Castelle C.J."/>
            <person name="Singh A."/>
            <person name="Wilkins M.J."/>
            <person name="Williams K.H."/>
            <person name="Banfield J.F."/>
        </authorList>
    </citation>
    <scope>NUCLEOTIDE SEQUENCE [LARGE SCALE GENOMIC DNA]</scope>
</reference>
<proteinExistence type="predicted"/>
<sequence>MKDNIENEARKRDLLRLARNISLAETGKLGSEIETGYPEGEIPGESPRVKQIRLARSRQELLEYKPEGESSPVA</sequence>
<gene>
    <name evidence="2" type="ORF">UT17_C0002G0200</name>
</gene>
<evidence type="ECO:0000256" key="1">
    <source>
        <dbReference type="SAM" id="MobiDB-lite"/>
    </source>
</evidence>
<organism evidence="2 3">
    <name type="scientific">Candidatus Woesebacteria bacterium GW2011_GWB1_39_10</name>
    <dbReference type="NCBI Taxonomy" id="1618572"/>
    <lineage>
        <taxon>Bacteria</taxon>
        <taxon>Candidatus Woeseibacteriota</taxon>
    </lineage>
</organism>